<gene>
    <name evidence="3" type="primary">6036157</name>
    <name evidence="2" type="ORF">CpipJ_CPIJ004684</name>
</gene>
<dbReference type="VEuPathDB" id="VectorBase:CQUJHB001917"/>
<evidence type="ECO:0000256" key="1">
    <source>
        <dbReference type="SAM" id="MobiDB-lite"/>
    </source>
</evidence>
<evidence type="ECO:0000313" key="4">
    <source>
        <dbReference type="Proteomes" id="UP000002320"/>
    </source>
</evidence>
<dbReference type="GO" id="GO:0003677">
    <property type="term" value="F:DNA binding"/>
    <property type="evidence" value="ECO:0007669"/>
    <property type="project" value="TreeGrafter"/>
</dbReference>
<accession>B0WC11</accession>
<proteinExistence type="predicted"/>
<dbReference type="eggNOG" id="KOG0409">
    <property type="taxonomic scope" value="Eukaryota"/>
</dbReference>
<dbReference type="KEGG" id="cqu:CpipJ_CPIJ004684"/>
<dbReference type="OrthoDB" id="21615at2759"/>
<reference evidence="3" key="2">
    <citation type="submission" date="2020-05" db="UniProtKB">
        <authorList>
            <consortium name="EnsemblMetazoa"/>
        </authorList>
    </citation>
    <scope>IDENTIFICATION</scope>
    <source>
        <strain evidence="3">JHB</strain>
    </source>
</reference>
<protein>
    <submittedName>
        <fullName evidence="2">3-hydroxyisobutyrate dehydrogenase</fullName>
    </submittedName>
</protein>
<sequence>MTKALYSLVNRRSRLQLHNKLLLYKCVFRAVLTYGSPMWKTCAATQQKLYCQIFPPSAIKTKRTKSAGFKEAVQQIEDFIPEYSAQLFRGEFNNRLEKDVDVSCDSSPPPLLIMDLLRHHSEFEQLDRSGPPPDLATVSSPGRTRHRPMRTSTRTKLTLSPYVIQYWDKLLLEPYSNARDIPPGKKFVCRSNLQGQRLRQQNQSHRGHYEHAIAEAQANTIIRRRVDARPVHLLAGASQRARVTPVESSRSSGASFHAWNQHIECVDAHNIQNSNLKFLSRLRYRKEPAQLGPLGCGVGLHRHQVPQVQEPGAEDADTPSDVIEFTDETNSCVSDPQEAKDLVFGNCCVMSANLVGKGFVQMTDGDPEKSQDIAKQIISKEADSELEEPSQGGHADQPPSSGDCSKSAISRNTFYFGDMVNVTKMNLVQTIHGVTLPGIAKGLMRQPQLRMEVGSTLRTVSSARGHPESHDLNLLLRGFNIHIVLFSPRISTDLERKTVVSSSAITSSRSTSPNGSKPSLSAAFDGPRKHSADSADNRSRAAKKNIKGPESVADPAHNGTLKCLFENNANDLFAKKNY</sequence>
<dbReference type="EMBL" id="DS231884">
    <property type="protein sequence ID" value="EDS43071.1"/>
    <property type="molecule type" value="Genomic_DNA"/>
</dbReference>
<reference evidence="2" key="1">
    <citation type="submission" date="2007-03" db="EMBL/GenBank/DDBJ databases">
        <title>Annotation of Culex pipiens quinquefasciatus.</title>
        <authorList>
            <consortium name="The Broad Institute Genome Sequencing Platform"/>
            <person name="Atkinson P.W."/>
            <person name="Hemingway J."/>
            <person name="Christensen B.M."/>
            <person name="Higgs S."/>
            <person name="Kodira C."/>
            <person name="Hannick L."/>
            <person name="Megy K."/>
            <person name="O'Leary S."/>
            <person name="Pearson M."/>
            <person name="Haas B.J."/>
            <person name="Mauceli E."/>
            <person name="Wortman J.R."/>
            <person name="Lee N.H."/>
            <person name="Guigo R."/>
            <person name="Stanke M."/>
            <person name="Alvarado L."/>
            <person name="Amedeo P."/>
            <person name="Antoine C.H."/>
            <person name="Arensburger P."/>
            <person name="Bidwell S.L."/>
            <person name="Crawford M."/>
            <person name="Camaro F."/>
            <person name="Devon K."/>
            <person name="Engels R."/>
            <person name="Hammond M."/>
            <person name="Howarth C."/>
            <person name="Koehrsen M."/>
            <person name="Lawson D."/>
            <person name="Montgomery P."/>
            <person name="Nene V."/>
            <person name="Nusbaum C."/>
            <person name="Puiu D."/>
            <person name="Romero-Severson J."/>
            <person name="Severson D.W."/>
            <person name="Shumway M."/>
            <person name="Sisk P."/>
            <person name="Stolte C."/>
            <person name="Zeng Q."/>
            <person name="Eisenstadt E."/>
            <person name="Fraser-Liggett C."/>
            <person name="Strausberg R."/>
            <person name="Galagan J."/>
            <person name="Birren B."/>
            <person name="Collins F.H."/>
        </authorList>
    </citation>
    <scope>NUCLEOTIDE SEQUENCE [LARGE SCALE GENOMIC DNA]</scope>
    <source>
        <strain evidence="2">JHB</strain>
    </source>
</reference>
<dbReference type="AlphaFoldDB" id="B0WC11"/>
<dbReference type="GO" id="GO:0140673">
    <property type="term" value="P:transcription elongation-coupled chromatin remodeling"/>
    <property type="evidence" value="ECO:0007669"/>
    <property type="project" value="TreeGrafter"/>
</dbReference>
<dbReference type="Proteomes" id="UP000002320">
    <property type="component" value="Unassembled WGS sequence"/>
</dbReference>
<dbReference type="PANTHER" id="PTHR43580:SF2">
    <property type="entry name" value="CYTOKINE-LIKE NUCLEAR FACTOR N-PAC"/>
    <property type="match status" value="1"/>
</dbReference>
<dbReference type="VEuPathDB" id="VectorBase:CPIJ004684"/>
<dbReference type="HOGENOM" id="CLU_471944_0_0_1"/>
<dbReference type="EnsemblMetazoa" id="CPIJ004684-RA">
    <property type="protein sequence ID" value="CPIJ004684-PA"/>
    <property type="gene ID" value="CPIJ004684"/>
</dbReference>
<evidence type="ECO:0000313" key="3">
    <source>
        <dbReference type="EnsemblMetazoa" id="CPIJ004684-PA"/>
    </source>
</evidence>
<keyword evidence="4" id="KW-1185">Reference proteome</keyword>
<feature type="compositionally biased region" description="Basic and acidic residues" evidence="1">
    <location>
        <begin position="526"/>
        <end position="539"/>
    </location>
</feature>
<feature type="region of interest" description="Disordered" evidence="1">
    <location>
        <begin position="125"/>
        <end position="153"/>
    </location>
</feature>
<evidence type="ECO:0000313" key="2">
    <source>
        <dbReference type="EMBL" id="EDS43071.1"/>
    </source>
</evidence>
<feature type="region of interest" description="Disordered" evidence="1">
    <location>
        <begin position="502"/>
        <end position="554"/>
    </location>
</feature>
<dbReference type="InParanoid" id="B0WC11"/>
<dbReference type="GO" id="GO:0000785">
    <property type="term" value="C:chromatin"/>
    <property type="evidence" value="ECO:0007669"/>
    <property type="project" value="TreeGrafter"/>
</dbReference>
<name>B0WC11_CULQU</name>
<feature type="region of interest" description="Disordered" evidence="1">
    <location>
        <begin position="382"/>
        <end position="405"/>
    </location>
</feature>
<dbReference type="PANTHER" id="PTHR43580">
    <property type="entry name" value="OXIDOREDUCTASE GLYR1-RELATED"/>
    <property type="match status" value="1"/>
</dbReference>
<organism>
    <name type="scientific">Culex quinquefasciatus</name>
    <name type="common">Southern house mosquito</name>
    <name type="synonym">Culex pungens</name>
    <dbReference type="NCBI Taxonomy" id="7176"/>
    <lineage>
        <taxon>Eukaryota</taxon>
        <taxon>Metazoa</taxon>
        <taxon>Ecdysozoa</taxon>
        <taxon>Arthropoda</taxon>
        <taxon>Hexapoda</taxon>
        <taxon>Insecta</taxon>
        <taxon>Pterygota</taxon>
        <taxon>Neoptera</taxon>
        <taxon>Endopterygota</taxon>
        <taxon>Diptera</taxon>
        <taxon>Nematocera</taxon>
        <taxon>Culicoidea</taxon>
        <taxon>Culicidae</taxon>
        <taxon>Culicinae</taxon>
        <taxon>Culicini</taxon>
        <taxon>Culex</taxon>
        <taxon>Culex</taxon>
    </lineage>
</organism>
<dbReference type="STRING" id="7176.B0WC11"/>
<feature type="compositionally biased region" description="Low complexity" evidence="1">
    <location>
        <begin position="502"/>
        <end position="512"/>
    </location>
</feature>
<dbReference type="Gene3D" id="3.40.50.720">
    <property type="entry name" value="NAD(P)-binding Rossmann-like Domain"/>
    <property type="match status" value="1"/>
</dbReference>
<dbReference type="InterPro" id="IPR051265">
    <property type="entry name" value="HIBADH-related_NP60_sf"/>
</dbReference>
<dbReference type="GO" id="GO:0031491">
    <property type="term" value="F:nucleosome binding"/>
    <property type="evidence" value="ECO:0007669"/>
    <property type="project" value="TreeGrafter"/>
</dbReference>